<dbReference type="InterPro" id="IPR018045">
    <property type="entry name" value="S04_transporter_CS"/>
</dbReference>
<dbReference type="EMBL" id="FOXF01000045">
    <property type="protein sequence ID" value="SFP62494.1"/>
    <property type="molecule type" value="Genomic_DNA"/>
</dbReference>
<dbReference type="InterPro" id="IPR001902">
    <property type="entry name" value="SLC26A/SulP_fam"/>
</dbReference>
<protein>
    <submittedName>
        <fullName evidence="7">Sulfate permease, SulP family</fullName>
    </submittedName>
</protein>
<dbReference type="Gene3D" id="3.30.750.24">
    <property type="entry name" value="STAS domain"/>
    <property type="match status" value="1"/>
</dbReference>
<accession>A0A662ZJ51</accession>
<name>A0A662ZJ51_9GAMM</name>
<proteinExistence type="predicted"/>
<dbReference type="PANTHER" id="PTHR11814">
    <property type="entry name" value="SULFATE TRANSPORTER"/>
    <property type="match status" value="1"/>
</dbReference>
<evidence type="ECO:0000256" key="5">
    <source>
        <dbReference type="SAM" id="Phobius"/>
    </source>
</evidence>
<evidence type="ECO:0000256" key="1">
    <source>
        <dbReference type="ARBA" id="ARBA00004141"/>
    </source>
</evidence>
<dbReference type="PROSITE" id="PS50801">
    <property type="entry name" value="STAS"/>
    <property type="match status" value="1"/>
</dbReference>
<dbReference type="InterPro" id="IPR002645">
    <property type="entry name" value="STAS_dom"/>
</dbReference>
<dbReference type="InterPro" id="IPR036513">
    <property type="entry name" value="STAS_dom_sf"/>
</dbReference>
<feature type="transmembrane region" description="Helical" evidence="5">
    <location>
        <begin position="42"/>
        <end position="62"/>
    </location>
</feature>
<evidence type="ECO:0000313" key="7">
    <source>
        <dbReference type="EMBL" id="SFP62494.1"/>
    </source>
</evidence>
<dbReference type="GO" id="GO:0016020">
    <property type="term" value="C:membrane"/>
    <property type="evidence" value="ECO:0007669"/>
    <property type="project" value="UniProtKB-SubCell"/>
</dbReference>
<sequence>MVKIRTKRKIVSVRHSIFHFGSAVRDSMIKEPYSMNRLGKDLLAGLVVGIIAIPLSMALAIASGVSPEYGLYTALVAGFIISLTGGSRFSISGPTAAFVVILYPVAQTYGPAGLCVASVMCGIFLLIMAAGRLGRLIQFIPIEVTLGFTMGIGIVIAVLQIKDFFGLDVVMPESFVEKLNVLATNMSSLKWADATVGASTLAVLVLWPKLKIKLLPGHLPAVIVGCLVAWLLEKYCGQSVATIGTRFHYVAADGSVGNGIPQGLPHFLLPWELPGPNGGQLTWDFATIQALVVAAFSMAVLGAIESLLCAVVLDGMTNTRHHSNGELFGQGIGNIVAPFLGGITSTAAIARSAANVKAGGTSPVAAVAHAVLVLIAIMWLAPVLSQLPLAAMSALLLLVAYNMSEWRKVLNLACTAPRTDVLIMVCCIFCTVVFDMVVAISFGIVMASIIFMRDMARMTRIHDLCVHKHIAEKVNDDYAAYGIAGPLFFASAERVFRNLRHELVSEKGLILDFSGVNMLDAGGSHCLDQFCNDMKNRGIRLVITSVQFQPMKAMVKSKFVKKHPEVDFEKNLEDALSFSKTGHKALKTEK</sequence>
<dbReference type="InterPro" id="IPR011547">
    <property type="entry name" value="SLC26A/SulP_dom"/>
</dbReference>
<keyword evidence="8" id="KW-1185">Reference proteome</keyword>
<dbReference type="Proteomes" id="UP000243745">
    <property type="component" value="Unassembled WGS sequence"/>
</dbReference>
<evidence type="ECO:0000313" key="8">
    <source>
        <dbReference type="Proteomes" id="UP000243745"/>
    </source>
</evidence>
<evidence type="ECO:0000256" key="3">
    <source>
        <dbReference type="ARBA" id="ARBA00022989"/>
    </source>
</evidence>
<keyword evidence="4 5" id="KW-0472">Membrane</keyword>
<evidence type="ECO:0000259" key="6">
    <source>
        <dbReference type="PROSITE" id="PS50801"/>
    </source>
</evidence>
<evidence type="ECO:0000256" key="4">
    <source>
        <dbReference type="ARBA" id="ARBA00023136"/>
    </source>
</evidence>
<reference evidence="7 8" key="1">
    <citation type="submission" date="2016-10" db="EMBL/GenBank/DDBJ databases">
        <authorList>
            <person name="Varghese N."/>
            <person name="Submissions S."/>
        </authorList>
    </citation>
    <scope>NUCLEOTIDE SEQUENCE [LARGE SCALE GENOMIC DNA]</scope>
    <source>
        <strain evidence="7 8">DSM 1361</strain>
    </source>
</reference>
<feature type="transmembrane region" description="Helical" evidence="5">
    <location>
        <begin position="109"/>
        <end position="130"/>
    </location>
</feature>
<organism evidence="7 8">
    <name type="scientific">Ruminobacter amylophilus</name>
    <dbReference type="NCBI Taxonomy" id="867"/>
    <lineage>
        <taxon>Bacteria</taxon>
        <taxon>Pseudomonadati</taxon>
        <taxon>Pseudomonadota</taxon>
        <taxon>Gammaproteobacteria</taxon>
        <taxon>Aeromonadales</taxon>
        <taxon>Succinivibrionaceae</taxon>
        <taxon>Ruminobacter</taxon>
    </lineage>
</organism>
<keyword evidence="3 5" id="KW-1133">Transmembrane helix</keyword>
<feature type="transmembrane region" description="Helical" evidence="5">
    <location>
        <begin position="421"/>
        <end position="451"/>
    </location>
</feature>
<dbReference type="Pfam" id="PF01740">
    <property type="entry name" value="STAS"/>
    <property type="match status" value="1"/>
</dbReference>
<dbReference type="Pfam" id="PF00916">
    <property type="entry name" value="Sulfate_transp"/>
    <property type="match status" value="1"/>
</dbReference>
<dbReference type="RefSeq" id="WP_093143155.1">
    <property type="nucleotide sequence ID" value="NZ_FOXF01000045.1"/>
</dbReference>
<comment type="subcellular location">
    <subcellularLocation>
        <location evidence="1">Membrane</location>
        <topology evidence="1">Multi-pass membrane protein</topology>
    </subcellularLocation>
</comment>
<feature type="transmembrane region" description="Helical" evidence="5">
    <location>
        <begin position="371"/>
        <end position="401"/>
    </location>
</feature>
<dbReference type="AlphaFoldDB" id="A0A662ZJ51"/>
<dbReference type="CDD" id="cd07042">
    <property type="entry name" value="STAS_SulP_like_sulfate_transporter"/>
    <property type="match status" value="1"/>
</dbReference>
<dbReference type="NCBIfam" id="NF008660">
    <property type="entry name" value="PRK11660.1"/>
    <property type="match status" value="1"/>
</dbReference>
<gene>
    <name evidence="7" type="ORF">SAMN02910344_01897</name>
</gene>
<dbReference type="PROSITE" id="PS01130">
    <property type="entry name" value="SLC26A"/>
    <property type="match status" value="1"/>
</dbReference>
<keyword evidence="2 5" id="KW-0812">Transmembrane</keyword>
<dbReference type="SUPFAM" id="SSF52091">
    <property type="entry name" value="SpoIIaa-like"/>
    <property type="match status" value="1"/>
</dbReference>
<dbReference type="OrthoDB" id="9769739at2"/>
<dbReference type="GO" id="GO:0008271">
    <property type="term" value="F:secondary active sulfate transmembrane transporter activity"/>
    <property type="evidence" value="ECO:0007669"/>
    <property type="project" value="InterPro"/>
</dbReference>
<feature type="transmembrane region" description="Helical" evidence="5">
    <location>
        <begin position="288"/>
        <end position="313"/>
    </location>
</feature>
<feature type="transmembrane region" description="Helical" evidence="5">
    <location>
        <begin position="142"/>
        <end position="161"/>
    </location>
</feature>
<feature type="domain" description="STAS" evidence="6">
    <location>
        <begin position="468"/>
        <end position="579"/>
    </location>
</feature>
<evidence type="ECO:0000256" key="2">
    <source>
        <dbReference type="ARBA" id="ARBA00022692"/>
    </source>
</evidence>